<feature type="domain" description="PAS" evidence="2">
    <location>
        <begin position="249"/>
        <end position="294"/>
    </location>
</feature>
<organism evidence="6 7">
    <name type="scientific">Plastoroseomonas hellenica</name>
    <dbReference type="NCBI Taxonomy" id="2687306"/>
    <lineage>
        <taxon>Bacteria</taxon>
        <taxon>Pseudomonadati</taxon>
        <taxon>Pseudomonadota</taxon>
        <taxon>Alphaproteobacteria</taxon>
        <taxon>Acetobacterales</taxon>
        <taxon>Acetobacteraceae</taxon>
        <taxon>Plastoroseomonas</taxon>
    </lineage>
</organism>
<dbReference type="Pfam" id="PF13426">
    <property type="entry name" value="PAS_9"/>
    <property type="match status" value="1"/>
</dbReference>
<reference evidence="7" key="1">
    <citation type="journal article" date="2021" name="Syst. Appl. Microbiol.">
        <title>Roseomonas hellenica sp. nov., isolated from roots of wild-growing Alkanna tinctoria.</title>
        <authorList>
            <person name="Rat A."/>
            <person name="Naranjo H.D."/>
            <person name="Lebbe L."/>
            <person name="Cnockaert M."/>
            <person name="Krigas N."/>
            <person name="Grigoriadou K."/>
            <person name="Maloupa E."/>
            <person name="Willems A."/>
        </authorList>
    </citation>
    <scope>NUCLEOTIDE SEQUENCE [LARGE SCALE GENOMIC DNA]</scope>
    <source>
        <strain evidence="7">LMG 31523</strain>
    </source>
</reference>
<evidence type="ECO:0000259" key="2">
    <source>
        <dbReference type="PROSITE" id="PS50112"/>
    </source>
</evidence>
<keyword evidence="1" id="KW-1133">Transmembrane helix</keyword>
<dbReference type="CDD" id="cd01948">
    <property type="entry name" value="EAL"/>
    <property type="match status" value="1"/>
</dbReference>
<protein>
    <submittedName>
        <fullName evidence="6">EAL domain-containing protein</fullName>
    </submittedName>
</protein>
<dbReference type="CDD" id="cd00130">
    <property type="entry name" value="PAS"/>
    <property type="match status" value="1"/>
</dbReference>
<accession>A0ABS5ESY6</accession>
<feature type="transmembrane region" description="Helical" evidence="1">
    <location>
        <begin position="15"/>
        <end position="34"/>
    </location>
</feature>
<feature type="transmembrane region" description="Helical" evidence="1">
    <location>
        <begin position="86"/>
        <end position="105"/>
    </location>
</feature>
<dbReference type="NCBIfam" id="TIGR00254">
    <property type="entry name" value="GGDEF"/>
    <property type="match status" value="1"/>
</dbReference>
<dbReference type="Pfam" id="PF00563">
    <property type="entry name" value="EAL"/>
    <property type="match status" value="1"/>
</dbReference>
<dbReference type="NCBIfam" id="TIGR00229">
    <property type="entry name" value="sensory_box"/>
    <property type="match status" value="1"/>
</dbReference>
<evidence type="ECO:0000256" key="1">
    <source>
        <dbReference type="PROSITE-ProRule" id="PRU00244"/>
    </source>
</evidence>
<dbReference type="SMART" id="SM00052">
    <property type="entry name" value="EAL"/>
    <property type="match status" value="1"/>
</dbReference>
<dbReference type="SMART" id="SM00267">
    <property type="entry name" value="GGDEF"/>
    <property type="match status" value="1"/>
</dbReference>
<dbReference type="Pfam" id="PF03707">
    <property type="entry name" value="MHYT"/>
    <property type="match status" value="2"/>
</dbReference>
<dbReference type="PROSITE" id="PS50883">
    <property type="entry name" value="EAL"/>
    <property type="match status" value="1"/>
</dbReference>
<dbReference type="Proteomes" id="UP001196870">
    <property type="component" value="Unassembled WGS sequence"/>
</dbReference>
<feature type="transmembrane region" description="Helical" evidence="1">
    <location>
        <begin position="117"/>
        <end position="136"/>
    </location>
</feature>
<dbReference type="PROSITE" id="PS50924">
    <property type="entry name" value="MHYT"/>
    <property type="match status" value="1"/>
</dbReference>
<feature type="transmembrane region" description="Helical" evidence="1">
    <location>
        <begin position="178"/>
        <end position="196"/>
    </location>
</feature>
<evidence type="ECO:0000259" key="4">
    <source>
        <dbReference type="PROSITE" id="PS50887"/>
    </source>
</evidence>
<dbReference type="Gene3D" id="3.30.70.270">
    <property type="match status" value="1"/>
</dbReference>
<dbReference type="SUPFAM" id="SSF55073">
    <property type="entry name" value="Nucleotide cyclase"/>
    <property type="match status" value="1"/>
</dbReference>
<keyword evidence="7" id="KW-1185">Reference proteome</keyword>
<dbReference type="InterPro" id="IPR000160">
    <property type="entry name" value="GGDEF_dom"/>
</dbReference>
<dbReference type="InterPro" id="IPR035919">
    <property type="entry name" value="EAL_sf"/>
</dbReference>
<feature type="transmembrane region" description="Helical" evidence="1">
    <location>
        <begin position="216"/>
        <end position="237"/>
    </location>
</feature>
<dbReference type="PROSITE" id="PS50887">
    <property type="entry name" value="GGDEF"/>
    <property type="match status" value="1"/>
</dbReference>
<dbReference type="SUPFAM" id="SSF141868">
    <property type="entry name" value="EAL domain-like"/>
    <property type="match status" value="1"/>
</dbReference>
<dbReference type="Gene3D" id="3.20.20.450">
    <property type="entry name" value="EAL domain"/>
    <property type="match status" value="1"/>
</dbReference>
<dbReference type="EMBL" id="JAAGBB010000003">
    <property type="protein sequence ID" value="MBR0663411.1"/>
    <property type="molecule type" value="Genomic_DNA"/>
</dbReference>
<dbReference type="InterPro" id="IPR029787">
    <property type="entry name" value="Nucleotide_cyclase"/>
</dbReference>
<evidence type="ECO:0000259" key="3">
    <source>
        <dbReference type="PROSITE" id="PS50883"/>
    </source>
</evidence>
<evidence type="ECO:0000313" key="6">
    <source>
        <dbReference type="EMBL" id="MBR0663411.1"/>
    </source>
</evidence>
<dbReference type="PROSITE" id="PS50112">
    <property type="entry name" value="PAS"/>
    <property type="match status" value="1"/>
</dbReference>
<dbReference type="PANTHER" id="PTHR44757">
    <property type="entry name" value="DIGUANYLATE CYCLASE DGCP"/>
    <property type="match status" value="1"/>
</dbReference>
<dbReference type="SUPFAM" id="SSF55785">
    <property type="entry name" value="PYP-like sensor domain (PAS domain)"/>
    <property type="match status" value="1"/>
</dbReference>
<dbReference type="RefSeq" id="WP_211850999.1">
    <property type="nucleotide sequence ID" value="NZ_JAAGBB010000003.1"/>
</dbReference>
<evidence type="ECO:0000259" key="5">
    <source>
        <dbReference type="PROSITE" id="PS50924"/>
    </source>
</evidence>
<dbReference type="InterPro" id="IPR035965">
    <property type="entry name" value="PAS-like_dom_sf"/>
</dbReference>
<keyword evidence="1" id="KW-0472">Membrane</keyword>
<dbReference type="InterPro" id="IPR001633">
    <property type="entry name" value="EAL_dom"/>
</dbReference>
<dbReference type="CDD" id="cd01949">
    <property type="entry name" value="GGDEF"/>
    <property type="match status" value="1"/>
</dbReference>
<comment type="caution">
    <text evidence="6">The sequence shown here is derived from an EMBL/GenBank/DDBJ whole genome shotgun (WGS) entry which is preliminary data.</text>
</comment>
<feature type="transmembrane region" description="Helical" evidence="1">
    <location>
        <begin position="55"/>
        <end position="74"/>
    </location>
</feature>
<dbReference type="Gene3D" id="3.30.450.20">
    <property type="entry name" value="PAS domain"/>
    <property type="match status" value="1"/>
</dbReference>
<dbReference type="InterPro" id="IPR005330">
    <property type="entry name" value="MHYT_dom"/>
</dbReference>
<sequence>MQRVLSCLTNEHDRGLLALAVLVCLLGIVAAIGLMRARSGAEQDRGWKARRLLPAAAILGGGIWATHFIAILAYDPGLPLAFERGLTLLSALIGIAGALLALGIWAKARTTLMRCSAGIALGLGLGGMHYMGMAAVRLPGYLLYEANLTFASILLSSLVFALGFAAPPDRVTRRLPQALTLALGVVVLHFTGMGAVTVAPDPAIVTDTALLDRGVLALLIAVVAAAVLLAILIVVVLEARLKLDAQRFEGLRLRSLADASFEGLVLCTLDGRISEVNSRVTALSGYRRDQLIGRLVNDLVDTAEGAATTAADAGGTGVRRATLRGASETLPVELTFADIDTADGPRQVVAIRDLRERLHAEARIIYLAHHDPLTGLANRTVLQERLQDAAMSGRRSGENLAVFCMDLDRFKSVNDMFGHATGDEVLREAGRRLLATVRAVDTVARIGGDEFVILQRGVGGIADAEALARRILAAFDAPIDVDGQQIRMAASLGLAMFPQDSTEPEVLLTNADLALYRVKQSGRGSFAFFHPEMDEEARRRRELERDLVHALEQGQFALHWQPQADAQSGMIRGFEALLRWRHPVRGDVSPTEFIPVAEATGMIIPIGAWVLRTACAEAASWEAPLRVAVNISVAQIQQDGFDVLLRETLLATGLVPERLELEVTESLFIEDTDRALDTLTRAKALGVSVAIDDFGTGFSSLSTLRSFTFDRIKIDRSFVSEIEKSDSAAAIVRAVIGLGQGLGLPVVAEGVETQAQLAALNAQACDEVQGYFISRPMPMAAFSAEVHPARSVEAA</sequence>
<name>A0ABS5ESY6_9PROT</name>
<feature type="domain" description="MHYT" evidence="5">
    <location>
        <begin position="12"/>
        <end position="199"/>
    </location>
</feature>
<evidence type="ECO:0000313" key="7">
    <source>
        <dbReference type="Proteomes" id="UP001196870"/>
    </source>
</evidence>
<keyword evidence="1" id="KW-0812">Transmembrane</keyword>
<dbReference type="SMART" id="SM00091">
    <property type="entry name" value="PAS"/>
    <property type="match status" value="1"/>
</dbReference>
<dbReference type="Pfam" id="PF00990">
    <property type="entry name" value="GGDEF"/>
    <property type="match status" value="1"/>
</dbReference>
<feature type="domain" description="EAL" evidence="3">
    <location>
        <begin position="540"/>
        <end position="790"/>
    </location>
</feature>
<dbReference type="InterPro" id="IPR000014">
    <property type="entry name" value="PAS"/>
</dbReference>
<gene>
    <name evidence="6" type="ORF">GXW71_03485</name>
</gene>
<proteinExistence type="predicted"/>
<feature type="domain" description="GGDEF" evidence="4">
    <location>
        <begin position="398"/>
        <end position="531"/>
    </location>
</feature>
<dbReference type="InterPro" id="IPR043128">
    <property type="entry name" value="Rev_trsase/Diguanyl_cyclase"/>
</dbReference>
<dbReference type="PANTHER" id="PTHR44757:SF2">
    <property type="entry name" value="BIOFILM ARCHITECTURE MAINTENANCE PROTEIN MBAA"/>
    <property type="match status" value="1"/>
</dbReference>
<dbReference type="InterPro" id="IPR052155">
    <property type="entry name" value="Biofilm_reg_signaling"/>
</dbReference>
<feature type="transmembrane region" description="Helical" evidence="1">
    <location>
        <begin position="148"/>
        <end position="166"/>
    </location>
</feature>